<accession>A0A4R0NP56</accession>
<gene>
    <name evidence="2" type="ORF">EZ437_00730</name>
</gene>
<dbReference type="PANTHER" id="PTHR42879:SF2">
    <property type="entry name" value="3-OXOACYL-[ACYL-CARRIER-PROTEIN] REDUCTASE FABG"/>
    <property type="match status" value="1"/>
</dbReference>
<protein>
    <submittedName>
        <fullName evidence="2">SDR family oxidoreductase</fullName>
    </submittedName>
</protein>
<dbReference type="SUPFAM" id="SSF51735">
    <property type="entry name" value="NAD(P)-binding Rossmann-fold domains"/>
    <property type="match status" value="1"/>
</dbReference>
<dbReference type="AlphaFoldDB" id="A0A4R0NP56"/>
<dbReference type="RefSeq" id="WP_131592190.1">
    <property type="nucleotide sequence ID" value="NZ_SJSL01000001.1"/>
</dbReference>
<evidence type="ECO:0000256" key="1">
    <source>
        <dbReference type="ARBA" id="ARBA00006484"/>
    </source>
</evidence>
<proteinExistence type="inferred from homology"/>
<evidence type="ECO:0000313" key="3">
    <source>
        <dbReference type="Proteomes" id="UP000293347"/>
    </source>
</evidence>
<dbReference type="CDD" id="cd05233">
    <property type="entry name" value="SDR_c"/>
    <property type="match status" value="1"/>
</dbReference>
<dbReference type="InterPro" id="IPR036291">
    <property type="entry name" value="NAD(P)-bd_dom_sf"/>
</dbReference>
<organism evidence="2 3">
    <name type="scientific">Pedobacter psychroterrae</name>
    <dbReference type="NCBI Taxonomy" id="2530453"/>
    <lineage>
        <taxon>Bacteria</taxon>
        <taxon>Pseudomonadati</taxon>
        <taxon>Bacteroidota</taxon>
        <taxon>Sphingobacteriia</taxon>
        <taxon>Sphingobacteriales</taxon>
        <taxon>Sphingobacteriaceae</taxon>
        <taxon>Pedobacter</taxon>
    </lineage>
</organism>
<reference evidence="2 3" key="1">
    <citation type="submission" date="2019-02" db="EMBL/GenBank/DDBJ databases">
        <title>Pedobacter sp. RP-1-14 sp. nov., isolated from Arctic soil.</title>
        <authorList>
            <person name="Dahal R.H."/>
        </authorList>
    </citation>
    <scope>NUCLEOTIDE SEQUENCE [LARGE SCALE GENOMIC DNA]</scope>
    <source>
        <strain evidence="2 3">RP-1-14</strain>
    </source>
</reference>
<keyword evidence="3" id="KW-1185">Reference proteome</keyword>
<dbReference type="InterPro" id="IPR050259">
    <property type="entry name" value="SDR"/>
</dbReference>
<name>A0A4R0NP56_9SPHI</name>
<dbReference type="PANTHER" id="PTHR42879">
    <property type="entry name" value="3-OXOACYL-(ACYL-CARRIER-PROTEIN) REDUCTASE"/>
    <property type="match status" value="1"/>
</dbReference>
<dbReference type="InterPro" id="IPR002347">
    <property type="entry name" value="SDR_fam"/>
</dbReference>
<dbReference type="Gene3D" id="3.40.50.720">
    <property type="entry name" value="NAD(P)-binding Rossmann-like Domain"/>
    <property type="match status" value="1"/>
</dbReference>
<evidence type="ECO:0000313" key="2">
    <source>
        <dbReference type="EMBL" id="TCD02546.1"/>
    </source>
</evidence>
<comment type="caution">
    <text evidence="2">The sequence shown here is derived from an EMBL/GenBank/DDBJ whole genome shotgun (WGS) entry which is preliminary data.</text>
</comment>
<dbReference type="Pfam" id="PF13561">
    <property type="entry name" value="adh_short_C2"/>
    <property type="match status" value="1"/>
</dbReference>
<dbReference type="EMBL" id="SJSL01000001">
    <property type="protein sequence ID" value="TCD02546.1"/>
    <property type="molecule type" value="Genomic_DNA"/>
</dbReference>
<sequence>MLLQNRNAIIYGAGGSLGGAVATALAAEGAHVFLTGHNLESVKRTASKIEAASGKVSIDQVDARNEKSVDDHINSVLRRAGSVDISFNAIGWQDTQDIPLTDMTLEDFMRPINIALETQFITATAAGRAMITHKSGVILSLTATPGGIGYANVGGFGPACNGVEGFSRNLASELGPYGIRVVNIRSAGSPDSRPFKEALETGGVEVKDFLKKLEDDTMLKQLPLMEDIANTAVFLSSSMAGKITGVTIDITAGTTSALNYKVTNIAFLKKDPE</sequence>
<comment type="similarity">
    <text evidence="1">Belongs to the short-chain dehydrogenases/reductases (SDR) family.</text>
</comment>
<dbReference type="PRINTS" id="PR00081">
    <property type="entry name" value="GDHRDH"/>
</dbReference>
<dbReference type="OrthoDB" id="670853at2"/>
<dbReference type="Proteomes" id="UP000293347">
    <property type="component" value="Unassembled WGS sequence"/>
</dbReference>